<organism evidence="2 3">
    <name type="scientific">Romanomermis culicivorax</name>
    <name type="common">Nematode worm</name>
    <dbReference type="NCBI Taxonomy" id="13658"/>
    <lineage>
        <taxon>Eukaryota</taxon>
        <taxon>Metazoa</taxon>
        <taxon>Ecdysozoa</taxon>
        <taxon>Nematoda</taxon>
        <taxon>Enoplea</taxon>
        <taxon>Dorylaimia</taxon>
        <taxon>Mermithida</taxon>
        <taxon>Mermithoidea</taxon>
        <taxon>Mermithidae</taxon>
        <taxon>Romanomermis</taxon>
    </lineage>
</organism>
<evidence type="ECO:0000313" key="2">
    <source>
        <dbReference type="Proteomes" id="UP000887565"/>
    </source>
</evidence>
<dbReference type="WBParaSite" id="nRc.2.0.1.t24642-RA">
    <property type="protein sequence ID" value="nRc.2.0.1.t24642-RA"/>
    <property type="gene ID" value="nRc.2.0.1.g24642"/>
</dbReference>
<keyword evidence="2" id="KW-1185">Reference proteome</keyword>
<proteinExistence type="predicted"/>
<sequence length="128" mass="14437">MPISYQMSYGDDVQEISTAQQLATVVSKGCKMLDVTKAKCLLCHCTMPNTSKSLPVNVSGLPSRKRTLPQDQMENDPIVTEKSPNFSTRLDIVEKKVEWMDQILRKSAARIFNFRLDMIPIDLAMDKA</sequence>
<accession>A0A915JGC5</accession>
<protein>
    <submittedName>
        <fullName evidence="3">Reverse transcriptase</fullName>
    </submittedName>
</protein>
<dbReference type="AlphaFoldDB" id="A0A915JGC5"/>
<evidence type="ECO:0000256" key="1">
    <source>
        <dbReference type="SAM" id="MobiDB-lite"/>
    </source>
</evidence>
<name>A0A915JGC5_ROMCU</name>
<dbReference type="Proteomes" id="UP000887565">
    <property type="component" value="Unplaced"/>
</dbReference>
<evidence type="ECO:0000313" key="3">
    <source>
        <dbReference type="WBParaSite" id="nRc.2.0.1.t24642-RA"/>
    </source>
</evidence>
<feature type="region of interest" description="Disordered" evidence="1">
    <location>
        <begin position="56"/>
        <end position="82"/>
    </location>
</feature>
<reference evidence="3" key="1">
    <citation type="submission" date="2022-11" db="UniProtKB">
        <authorList>
            <consortium name="WormBaseParasite"/>
        </authorList>
    </citation>
    <scope>IDENTIFICATION</scope>
</reference>